<evidence type="ECO:0000256" key="2">
    <source>
        <dbReference type="ARBA" id="ARBA00022621"/>
    </source>
</evidence>
<evidence type="ECO:0000256" key="4">
    <source>
        <dbReference type="ARBA" id="ARBA00023004"/>
    </source>
</evidence>
<reference evidence="7 8" key="1">
    <citation type="submission" date="2019-09" db="EMBL/GenBank/DDBJ databases">
        <title>Whole-genome sequence of the purple sulfur bacterium Thiohalocapsa marina DSM 19078.</title>
        <authorList>
            <person name="Kyndt J.A."/>
            <person name="Meyer T.E."/>
        </authorList>
    </citation>
    <scope>NUCLEOTIDE SEQUENCE [LARGE SCALE GENOMIC DNA]</scope>
    <source>
        <strain evidence="7 8">DSM 19078</strain>
    </source>
</reference>
<dbReference type="AlphaFoldDB" id="A0A5M8FPD9"/>
<protein>
    <submittedName>
        <fullName evidence="7">Hemin receptor</fullName>
    </submittedName>
</protein>
<dbReference type="EMBL" id="VWXX01000004">
    <property type="protein sequence ID" value="KAA6186639.1"/>
    <property type="molecule type" value="Genomic_DNA"/>
</dbReference>
<dbReference type="GO" id="GO:0071500">
    <property type="term" value="P:cellular response to nitrosative stress"/>
    <property type="evidence" value="ECO:0007669"/>
    <property type="project" value="TreeGrafter"/>
</dbReference>
<keyword evidence="8" id="KW-1185">Reference proteome</keyword>
<keyword evidence="1 5" id="KW-0349">Heme</keyword>
<dbReference type="GO" id="GO:0005344">
    <property type="term" value="F:oxygen carrier activity"/>
    <property type="evidence" value="ECO:0007669"/>
    <property type="project" value="UniProtKB-KW"/>
</dbReference>
<sequence length="141" mass="15939">MTPADATLVRESWARLLPMRKQVCADFYQRLFQRHPELRPLFKGDMERQASLFTTMMNTVVSALDNPDPVVPLVRMAGARHADYGVAPEHYGKFREALLASFAEALGADFTPQVRTAWTEAYAELARTMQQGAEELRIGRP</sequence>
<dbReference type="GO" id="GO:0008941">
    <property type="term" value="F:nitric oxide dioxygenase NAD(P)H activity"/>
    <property type="evidence" value="ECO:0007669"/>
    <property type="project" value="TreeGrafter"/>
</dbReference>
<evidence type="ECO:0000313" key="8">
    <source>
        <dbReference type="Proteomes" id="UP000322981"/>
    </source>
</evidence>
<evidence type="ECO:0000313" key="7">
    <source>
        <dbReference type="EMBL" id="KAA6186639.1"/>
    </source>
</evidence>
<keyword evidence="3" id="KW-0479">Metal-binding</keyword>
<proteinExistence type="inferred from homology"/>
<comment type="caution">
    <text evidence="7">The sequence shown here is derived from an EMBL/GenBank/DDBJ whole genome shotgun (WGS) entry which is preliminary data.</text>
</comment>
<dbReference type="Gene3D" id="1.10.490.10">
    <property type="entry name" value="Globins"/>
    <property type="match status" value="1"/>
</dbReference>
<dbReference type="GO" id="GO:0019825">
    <property type="term" value="F:oxygen binding"/>
    <property type="evidence" value="ECO:0007669"/>
    <property type="project" value="InterPro"/>
</dbReference>
<organism evidence="7 8">
    <name type="scientific">Thiohalocapsa marina</name>
    <dbReference type="NCBI Taxonomy" id="424902"/>
    <lineage>
        <taxon>Bacteria</taxon>
        <taxon>Pseudomonadati</taxon>
        <taxon>Pseudomonadota</taxon>
        <taxon>Gammaproteobacteria</taxon>
        <taxon>Chromatiales</taxon>
        <taxon>Chromatiaceae</taxon>
        <taxon>Thiohalocapsa</taxon>
    </lineage>
</organism>
<dbReference type="OrthoDB" id="9796486at2"/>
<dbReference type="GO" id="GO:0046210">
    <property type="term" value="P:nitric oxide catabolic process"/>
    <property type="evidence" value="ECO:0007669"/>
    <property type="project" value="TreeGrafter"/>
</dbReference>
<keyword evidence="4" id="KW-0408">Iron</keyword>
<evidence type="ECO:0000259" key="6">
    <source>
        <dbReference type="PROSITE" id="PS01033"/>
    </source>
</evidence>
<dbReference type="Proteomes" id="UP000322981">
    <property type="component" value="Unassembled WGS sequence"/>
</dbReference>
<dbReference type="InterPro" id="IPR009050">
    <property type="entry name" value="Globin-like_sf"/>
</dbReference>
<name>A0A5M8FPD9_9GAMM</name>
<dbReference type="GO" id="GO:0046872">
    <property type="term" value="F:metal ion binding"/>
    <property type="evidence" value="ECO:0007669"/>
    <property type="project" value="UniProtKB-KW"/>
</dbReference>
<dbReference type="GO" id="GO:0020037">
    <property type="term" value="F:heme binding"/>
    <property type="evidence" value="ECO:0007669"/>
    <property type="project" value="InterPro"/>
</dbReference>
<dbReference type="SUPFAM" id="SSF46458">
    <property type="entry name" value="Globin-like"/>
    <property type="match status" value="1"/>
</dbReference>
<dbReference type="InterPro" id="IPR012292">
    <property type="entry name" value="Globin/Proto"/>
</dbReference>
<accession>A0A5M8FPD9</accession>
<comment type="similarity">
    <text evidence="5">Belongs to the globin family.</text>
</comment>
<evidence type="ECO:0000256" key="5">
    <source>
        <dbReference type="RuleBase" id="RU000356"/>
    </source>
</evidence>
<dbReference type="Pfam" id="PF00042">
    <property type="entry name" value="Globin"/>
    <property type="match status" value="1"/>
</dbReference>
<keyword evidence="7" id="KW-0675">Receptor</keyword>
<dbReference type="PANTHER" id="PTHR43396:SF3">
    <property type="entry name" value="FLAVOHEMOPROTEIN"/>
    <property type="match status" value="1"/>
</dbReference>
<gene>
    <name evidence="7" type="ORF">F2Q65_04505</name>
</gene>
<feature type="domain" description="Globin" evidence="6">
    <location>
        <begin position="1"/>
        <end position="134"/>
    </location>
</feature>
<dbReference type="GO" id="GO:0071949">
    <property type="term" value="F:FAD binding"/>
    <property type="evidence" value="ECO:0007669"/>
    <property type="project" value="TreeGrafter"/>
</dbReference>
<keyword evidence="5" id="KW-0813">Transport</keyword>
<dbReference type="InterPro" id="IPR000971">
    <property type="entry name" value="Globin"/>
</dbReference>
<evidence type="ECO:0000256" key="1">
    <source>
        <dbReference type="ARBA" id="ARBA00022617"/>
    </source>
</evidence>
<keyword evidence="2 5" id="KW-0561">Oxygen transport</keyword>
<dbReference type="PANTHER" id="PTHR43396">
    <property type="entry name" value="FLAVOHEMOPROTEIN"/>
    <property type="match status" value="1"/>
</dbReference>
<dbReference type="RefSeq" id="WP_150090861.1">
    <property type="nucleotide sequence ID" value="NZ_JBFUOH010000052.1"/>
</dbReference>
<evidence type="ECO:0000256" key="3">
    <source>
        <dbReference type="ARBA" id="ARBA00022723"/>
    </source>
</evidence>
<dbReference type="PROSITE" id="PS01033">
    <property type="entry name" value="GLOBIN"/>
    <property type="match status" value="1"/>
</dbReference>